<keyword evidence="4" id="KW-1185">Reference proteome</keyword>
<sequence>MCADTSDTIANIDKEGKNDEQKQEGIKNDKKKSTYIENAKSENIESTEHFVDNSNGENMDNNTFCLKTVAEKSGSEVDIDSIHKSEVKNVFVKDIKTYCDFSKINTNASIEIDTSTAPKERKFALVETNIEQIKQRLSNLRFRRSEKQKIKTRFYATIDPIKNQQAEVELSREISKDMFSRMSIIGQFNLGFIITKLDADLFIVDQHATDEKYNFETLQNTTKITSQKLVVPQQLELTAVNEIVLMENINVFQMNGFDFQFQQDAEPTKKVKLTMIPMSNNWSFGKEDVDELLFMLQDAPNTLCRPSRVRSMFASRACRKSVMIGKVLNFGDMRKLIDHMGDIEQPWNCPHGRPTMRHLVNLTLLNVNAE</sequence>
<reference evidence="4" key="1">
    <citation type="submission" date="2010-06" db="EMBL/GenBank/DDBJ databases">
        <authorList>
            <person name="Jiang H."/>
            <person name="Abraham K."/>
            <person name="Ali S."/>
            <person name="Alsbrooks S.L."/>
            <person name="Anim B.N."/>
            <person name="Anosike U.S."/>
            <person name="Attaway T."/>
            <person name="Bandaranaike D.P."/>
            <person name="Battles P.K."/>
            <person name="Bell S.N."/>
            <person name="Bell A.V."/>
            <person name="Beltran B."/>
            <person name="Bickham C."/>
            <person name="Bustamante Y."/>
            <person name="Caleb T."/>
            <person name="Canada A."/>
            <person name="Cardenas V."/>
            <person name="Carter K."/>
            <person name="Chacko J."/>
            <person name="Chandrabose M.N."/>
            <person name="Chavez D."/>
            <person name="Chavez A."/>
            <person name="Chen L."/>
            <person name="Chu H.-S."/>
            <person name="Claassen K.J."/>
            <person name="Cockrell R."/>
            <person name="Collins M."/>
            <person name="Cooper J.A."/>
            <person name="Cree A."/>
            <person name="Curry S.M."/>
            <person name="Da Y."/>
            <person name="Dao M.D."/>
            <person name="Das B."/>
            <person name="Davila M.-L."/>
            <person name="Davy-Carroll L."/>
            <person name="Denson S."/>
            <person name="Dinh H."/>
            <person name="Ebong V.E."/>
            <person name="Edwards J.R."/>
            <person name="Egan A."/>
            <person name="El-Daye J."/>
            <person name="Escobedo L."/>
            <person name="Fernandez S."/>
            <person name="Fernando P.R."/>
            <person name="Flagg N."/>
            <person name="Forbes L.D."/>
            <person name="Fowler R.G."/>
            <person name="Fu Q."/>
            <person name="Gabisi R.A."/>
            <person name="Ganer J."/>
            <person name="Garbino Pronczuk A."/>
            <person name="Garcia R.M."/>
            <person name="Garner T."/>
            <person name="Garrett T.E."/>
            <person name="Gonzalez D.A."/>
            <person name="Hamid H."/>
            <person name="Hawkins E.S."/>
            <person name="Hirani K."/>
            <person name="Hogues M.E."/>
            <person name="Hollins B."/>
            <person name="Hsiao C.-H."/>
            <person name="Jabil R."/>
            <person name="James M.L."/>
            <person name="Jhangiani S.N."/>
            <person name="Johnson B."/>
            <person name="Johnson Q."/>
            <person name="Joshi V."/>
            <person name="Kalu J.B."/>
            <person name="Kam C."/>
            <person name="Kashfia A."/>
            <person name="Keebler J."/>
            <person name="Kisamo H."/>
            <person name="Kovar C.L."/>
            <person name="Lago L.A."/>
            <person name="Lai C.-Y."/>
            <person name="Laidlaw J."/>
            <person name="Lara F."/>
            <person name="Le T.-K."/>
            <person name="Lee S.L."/>
            <person name="Legall F.H."/>
            <person name="Lemon S.J."/>
            <person name="Lewis L.R."/>
            <person name="Li B."/>
            <person name="Liu Y."/>
            <person name="Liu Y.-S."/>
            <person name="Lopez J."/>
            <person name="Lozado R.J."/>
            <person name="Lu J."/>
            <person name="Madu R.C."/>
            <person name="Maheshwari M."/>
            <person name="Maheshwari R."/>
            <person name="Malloy K."/>
            <person name="Martinez E."/>
            <person name="Mathew T."/>
            <person name="Mercado I.C."/>
            <person name="Mercado C."/>
            <person name="Meyer B."/>
            <person name="Montgomery K."/>
            <person name="Morgan M.B."/>
            <person name="Munidasa M."/>
            <person name="Nazareth L.V."/>
            <person name="Nelson J."/>
            <person name="Ng B.M."/>
            <person name="Nguyen N.B."/>
            <person name="Nguyen P.Q."/>
            <person name="Nguyen T."/>
            <person name="Obregon M."/>
            <person name="Okwuonu G.O."/>
            <person name="Onwere C.G."/>
            <person name="Orozco G."/>
            <person name="Parra A."/>
            <person name="Patel S."/>
            <person name="Patil S."/>
            <person name="Perez A."/>
            <person name="Perez Y."/>
            <person name="Pham C."/>
            <person name="Primus E.L."/>
            <person name="Pu L.-L."/>
            <person name="Puazo M."/>
            <person name="Qin X."/>
            <person name="Quiroz J.B."/>
            <person name="Reese J."/>
            <person name="Richards S."/>
            <person name="Rives C.M."/>
            <person name="Robberts R."/>
            <person name="Ruiz S.J."/>
            <person name="Ruiz M.J."/>
            <person name="Santibanez J."/>
            <person name="Schneider B.W."/>
            <person name="Sisson I."/>
            <person name="Smith M."/>
            <person name="Sodergren E."/>
            <person name="Song X.-Z."/>
            <person name="Song B.B."/>
            <person name="Summersgill H."/>
            <person name="Thelus R."/>
            <person name="Thornton R.D."/>
            <person name="Trejos Z.Y."/>
            <person name="Usmani K."/>
            <person name="Vattathil S."/>
            <person name="Villasana D."/>
            <person name="Walker D.L."/>
            <person name="Wang S."/>
            <person name="Wang K."/>
            <person name="White C.S."/>
            <person name="Williams A.C."/>
            <person name="Williamson J."/>
            <person name="Wilson K."/>
            <person name="Woghiren I.O."/>
            <person name="Woodworth J.R."/>
            <person name="Worley K.C."/>
            <person name="Wright R.A."/>
            <person name="Wu W."/>
            <person name="Young L."/>
            <person name="Zhang L."/>
            <person name="Zhang J."/>
            <person name="Zhu Y."/>
            <person name="Muzny D.M."/>
            <person name="Weinstock G."/>
            <person name="Gibbs R.A."/>
        </authorList>
    </citation>
    <scope>NUCLEOTIDE SEQUENCE [LARGE SCALE GENOMIC DNA]</scope>
    <source>
        <strain evidence="4">LSR1</strain>
    </source>
</reference>
<protein>
    <recommendedName>
        <fullName evidence="2">MutL C-terminal dimerisation domain-containing protein</fullName>
    </recommendedName>
</protein>
<evidence type="ECO:0000313" key="4">
    <source>
        <dbReference type="Proteomes" id="UP000007819"/>
    </source>
</evidence>
<evidence type="ECO:0000256" key="1">
    <source>
        <dbReference type="SAM" id="MobiDB-lite"/>
    </source>
</evidence>
<dbReference type="FunFam" id="3.30.1370.100:FF:000001">
    <property type="entry name" value="Mismatch repair endonuclease pms1, putative"/>
    <property type="match status" value="1"/>
</dbReference>
<organism evidence="3 4">
    <name type="scientific">Acyrthosiphon pisum</name>
    <name type="common">Pea aphid</name>
    <dbReference type="NCBI Taxonomy" id="7029"/>
    <lineage>
        <taxon>Eukaryota</taxon>
        <taxon>Metazoa</taxon>
        <taxon>Ecdysozoa</taxon>
        <taxon>Arthropoda</taxon>
        <taxon>Hexapoda</taxon>
        <taxon>Insecta</taxon>
        <taxon>Pterygota</taxon>
        <taxon>Neoptera</taxon>
        <taxon>Paraneoptera</taxon>
        <taxon>Hemiptera</taxon>
        <taxon>Sternorrhyncha</taxon>
        <taxon>Aphidomorpha</taxon>
        <taxon>Aphidoidea</taxon>
        <taxon>Aphididae</taxon>
        <taxon>Macrosiphini</taxon>
        <taxon>Acyrthosiphon</taxon>
    </lineage>
</organism>
<feature type="domain" description="MutL C-terminal dimerisation" evidence="2">
    <location>
        <begin position="184"/>
        <end position="328"/>
    </location>
</feature>
<dbReference type="OrthoDB" id="10254304at2759"/>
<dbReference type="RefSeq" id="XP_029343425.1">
    <property type="nucleotide sequence ID" value="XM_029487565.1"/>
</dbReference>
<dbReference type="SUPFAM" id="SSF118116">
    <property type="entry name" value="DNA mismatch repair protein MutL"/>
    <property type="match status" value="1"/>
</dbReference>
<dbReference type="AlphaFoldDB" id="A0A8R2JPK0"/>
<dbReference type="FunFam" id="3.30.1540.20:FF:000019">
    <property type="entry name" value="PMS1 homolog 2, mismatch repair system component"/>
    <property type="match status" value="1"/>
</dbReference>
<name>A0A8R2JPK0_ACYPI</name>
<dbReference type="SMART" id="SM00853">
    <property type="entry name" value="MutL_C"/>
    <property type="match status" value="1"/>
</dbReference>
<feature type="compositionally biased region" description="Basic and acidic residues" evidence="1">
    <location>
        <begin position="12"/>
        <end position="51"/>
    </location>
</feature>
<dbReference type="EnsemblMetazoa" id="XM_029487565.1">
    <property type="protein sequence ID" value="XP_029343425.1"/>
    <property type="gene ID" value="LOC100570127"/>
</dbReference>
<feature type="region of interest" description="Disordered" evidence="1">
    <location>
        <begin position="1"/>
        <end position="55"/>
    </location>
</feature>
<dbReference type="InterPro" id="IPR042120">
    <property type="entry name" value="MutL_C_dimsub"/>
</dbReference>
<dbReference type="InterPro" id="IPR037198">
    <property type="entry name" value="MutL_C_sf"/>
</dbReference>
<dbReference type="Gene3D" id="3.30.1370.100">
    <property type="entry name" value="MutL, C-terminal domain, regulatory subdomain"/>
    <property type="match status" value="1"/>
</dbReference>
<dbReference type="GO" id="GO:0005524">
    <property type="term" value="F:ATP binding"/>
    <property type="evidence" value="ECO:0007669"/>
    <property type="project" value="InterPro"/>
</dbReference>
<accession>A0A8R2JPK0</accession>
<dbReference type="GO" id="GO:0032389">
    <property type="term" value="C:MutLalpha complex"/>
    <property type="evidence" value="ECO:0007669"/>
    <property type="project" value="TreeGrafter"/>
</dbReference>
<dbReference type="PANTHER" id="PTHR10073:SF52">
    <property type="entry name" value="MISMATCH REPAIR ENDONUCLEASE PMS2"/>
    <property type="match status" value="1"/>
</dbReference>
<evidence type="ECO:0000313" key="3">
    <source>
        <dbReference type="EnsemblMetazoa" id="XP_029343425.1"/>
    </source>
</evidence>
<dbReference type="PANTHER" id="PTHR10073">
    <property type="entry name" value="DNA MISMATCH REPAIR PROTEIN MLH, PMS, MUTL"/>
    <property type="match status" value="1"/>
</dbReference>
<dbReference type="InterPro" id="IPR038973">
    <property type="entry name" value="MutL/Mlh/Pms-like"/>
</dbReference>
<dbReference type="Proteomes" id="UP000007819">
    <property type="component" value="Chromosome A1"/>
</dbReference>
<dbReference type="InterPro" id="IPR042121">
    <property type="entry name" value="MutL_C_regsub"/>
</dbReference>
<dbReference type="Gene3D" id="3.30.1540.20">
    <property type="entry name" value="MutL, C-terminal domain, dimerisation subdomain"/>
    <property type="match status" value="1"/>
</dbReference>
<dbReference type="GO" id="GO:0006298">
    <property type="term" value="P:mismatch repair"/>
    <property type="evidence" value="ECO:0007669"/>
    <property type="project" value="InterPro"/>
</dbReference>
<evidence type="ECO:0000259" key="2">
    <source>
        <dbReference type="SMART" id="SM00853"/>
    </source>
</evidence>
<reference evidence="3" key="2">
    <citation type="submission" date="2022-06" db="UniProtKB">
        <authorList>
            <consortium name="EnsemblMetazoa"/>
        </authorList>
    </citation>
    <scope>IDENTIFICATION</scope>
</reference>
<proteinExistence type="predicted"/>
<dbReference type="InterPro" id="IPR014790">
    <property type="entry name" value="MutL_C"/>
</dbReference>
<dbReference type="Pfam" id="PF08676">
    <property type="entry name" value="MutL_C"/>
    <property type="match status" value="1"/>
</dbReference>
<dbReference type="GO" id="GO:0140664">
    <property type="term" value="F:ATP-dependent DNA damage sensor activity"/>
    <property type="evidence" value="ECO:0007669"/>
    <property type="project" value="InterPro"/>
</dbReference>
<dbReference type="KEGG" id="api:100570127"/>
<dbReference type="GO" id="GO:0016887">
    <property type="term" value="F:ATP hydrolysis activity"/>
    <property type="evidence" value="ECO:0007669"/>
    <property type="project" value="InterPro"/>
</dbReference>
<dbReference type="GeneID" id="100570127"/>